<dbReference type="RefSeq" id="WP_038281605.1">
    <property type="nucleotide sequence ID" value="NZ_CABKUK010000001.1"/>
</dbReference>
<dbReference type="KEGG" id="cbol:CGC65_17905"/>
<dbReference type="InterPro" id="IPR007163">
    <property type="entry name" value="VCA0040-like"/>
</dbReference>
<dbReference type="Pfam" id="PF04018">
    <property type="entry name" value="VCA0040-like"/>
    <property type="match status" value="1"/>
</dbReference>
<evidence type="ECO:0000313" key="1">
    <source>
        <dbReference type="EMBL" id="RGV77401.1"/>
    </source>
</evidence>
<dbReference type="Proteomes" id="UP000284543">
    <property type="component" value="Unassembled WGS sequence"/>
</dbReference>
<evidence type="ECO:0000313" key="2">
    <source>
        <dbReference type="Proteomes" id="UP000284543"/>
    </source>
</evidence>
<comment type="caution">
    <text evidence="1">The sequence shown here is derived from an EMBL/GenBank/DDBJ whole genome shotgun (WGS) entry which is preliminary data.</text>
</comment>
<organism evidence="1 2">
    <name type="scientific">Enterocloster bolteae</name>
    <dbReference type="NCBI Taxonomy" id="208479"/>
    <lineage>
        <taxon>Bacteria</taxon>
        <taxon>Bacillati</taxon>
        <taxon>Bacillota</taxon>
        <taxon>Clostridia</taxon>
        <taxon>Lachnospirales</taxon>
        <taxon>Lachnospiraceae</taxon>
        <taxon>Enterocloster</taxon>
    </lineage>
</organism>
<gene>
    <name evidence="1" type="ORF">DWW02_06920</name>
</gene>
<name>A0A412ZBA4_9FIRM</name>
<reference evidence="1 2" key="1">
    <citation type="submission" date="2018-08" db="EMBL/GenBank/DDBJ databases">
        <title>A genome reference for cultivated species of the human gut microbiota.</title>
        <authorList>
            <person name="Zou Y."/>
            <person name="Xue W."/>
            <person name="Luo G."/>
        </authorList>
    </citation>
    <scope>NUCLEOTIDE SEQUENCE [LARGE SCALE GENOMIC DNA]</scope>
    <source>
        <strain evidence="1 2">AF14-18</strain>
    </source>
</reference>
<dbReference type="PANTHER" id="PTHR37308">
    <property type="entry name" value="INTEGRAL MEMBRANE PROTEIN"/>
    <property type="match status" value="1"/>
</dbReference>
<proteinExistence type="predicted"/>
<accession>A0A412ZBA4</accession>
<sequence length="272" mass="28605">MNRDNVKIILKGMWIGGTMTVPGVSGGSMAMIMGVYDRLISSISSFFKEPAGSMAFLLKFVLGAGTGMVLFSRFISYLFTTRADVPLRFFFLGAVAGGVPMIYREAGVKKLDLGAVAYPAIGILGVVLLALIPSGLFTPDGSFGPAALLLQLAGGFIIAVGLVLPGISVSQMLYMLGIYETIIGNISSFHILPLIPLGAGVLGGIFLTTKVLERLMSRHPQPTYLIILGFMFGSLPELFPGIPTGADLAAALIAGAAGFAALYVMSMKEQRT</sequence>
<dbReference type="PANTHER" id="PTHR37308:SF1">
    <property type="entry name" value="POLYPRENYL-PHOSPHATE TRANSPORTER"/>
    <property type="match status" value="1"/>
</dbReference>
<dbReference type="EMBL" id="QRZM01000002">
    <property type="protein sequence ID" value="RGV77401.1"/>
    <property type="molecule type" value="Genomic_DNA"/>
</dbReference>
<protein>
    <submittedName>
        <fullName evidence="1">DUF368 domain-containing protein</fullName>
    </submittedName>
</protein>
<dbReference type="AlphaFoldDB" id="A0A412ZBA4"/>